<evidence type="ECO:0000313" key="2">
    <source>
        <dbReference type="EMBL" id="GBP18987.1"/>
    </source>
</evidence>
<dbReference type="Proteomes" id="UP000299102">
    <property type="component" value="Unassembled WGS sequence"/>
</dbReference>
<gene>
    <name evidence="2" type="ORF">EVAR_78455_1</name>
</gene>
<feature type="region of interest" description="Disordered" evidence="1">
    <location>
        <begin position="1"/>
        <end position="55"/>
    </location>
</feature>
<protein>
    <submittedName>
        <fullName evidence="2">Uncharacterized protein</fullName>
    </submittedName>
</protein>
<dbReference type="EMBL" id="BGZK01000103">
    <property type="protein sequence ID" value="GBP18987.1"/>
    <property type="molecule type" value="Genomic_DNA"/>
</dbReference>
<sequence length="172" mass="18751">MAGISELRVERPSRRARHGSQIRSASGWHDTSSAVVTRDVSRWPPEPPELGRGLTSPTSVFRSSVAIGVAGGTSSRPTVVSSIPRQSPRLVIFFLAVYDYSTSLDACLHDCLSQRGGSAPFRKAAAALIDVCQALTLSPFWTAGPGVRWCREETNVSKMADYILFHHKNLEL</sequence>
<reference evidence="2 3" key="1">
    <citation type="journal article" date="2019" name="Commun. Biol.">
        <title>The bagworm genome reveals a unique fibroin gene that provides high tensile strength.</title>
        <authorList>
            <person name="Kono N."/>
            <person name="Nakamura H."/>
            <person name="Ohtoshi R."/>
            <person name="Tomita M."/>
            <person name="Numata K."/>
            <person name="Arakawa K."/>
        </authorList>
    </citation>
    <scope>NUCLEOTIDE SEQUENCE [LARGE SCALE GENOMIC DNA]</scope>
</reference>
<keyword evidence="3" id="KW-1185">Reference proteome</keyword>
<feature type="compositionally biased region" description="Polar residues" evidence="1">
    <location>
        <begin position="21"/>
        <end position="35"/>
    </location>
</feature>
<comment type="caution">
    <text evidence="2">The sequence shown here is derived from an EMBL/GenBank/DDBJ whole genome shotgun (WGS) entry which is preliminary data.</text>
</comment>
<name>A0A4C1TY93_EUMVA</name>
<accession>A0A4C1TY93</accession>
<organism evidence="2 3">
    <name type="scientific">Eumeta variegata</name>
    <name type="common">Bagworm moth</name>
    <name type="synonym">Eumeta japonica</name>
    <dbReference type="NCBI Taxonomy" id="151549"/>
    <lineage>
        <taxon>Eukaryota</taxon>
        <taxon>Metazoa</taxon>
        <taxon>Ecdysozoa</taxon>
        <taxon>Arthropoda</taxon>
        <taxon>Hexapoda</taxon>
        <taxon>Insecta</taxon>
        <taxon>Pterygota</taxon>
        <taxon>Neoptera</taxon>
        <taxon>Endopterygota</taxon>
        <taxon>Lepidoptera</taxon>
        <taxon>Glossata</taxon>
        <taxon>Ditrysia</taxon>
        <taxon>Tineoidea</taxon>
        <taxon>Psychidae</taxon>
        <taxon>Oiketicinae</taxon>
        <taxon>Eumeta</taxon>
    </lineage>
</organism>
<evidence type="ECO:0000313" key="3">
    <source>
        <dbReference type="Proteomes" id="UP000299102"/>
    </source>
</evidence>
<evidence type="ECO:0000256" key="1">
    <source>
        <dbReference type="SAM" id="MobiDB-lite"/>
    </source>
</evidence>
<dbReference type="AlphaFoldDB" id="A0A4C1TY93"/>
<proteinExistence type="predicted"/>